<dbReference type="Proteomes" id="UP001431429">
    <property type="component" value="Unassembled WGS sequence"/>
</dbReference>
<keyword evidence="2" id="KW-1185">Reference proteome</keyword>
<organism evidence="1 2">
    <name type="scientific">Streptomyces albipurpureus</name>
    <dbReference type="NCBI Taxonomy" id="2897419"/>
    <lineage>
        <taxon>Bacteria</taxon>
        <taxon>Bacillati</taxon>
        <taxon>Actinomycetota</taxon>
        <taxon>Actinomycetes</taxon>
        <taxon>Kitasatosporales</taxon>
        <taxon>Streptomycetaceae</taxon>
        <taxon>Streptomyces</taxon>
    </lineage>
</organism>
<dbReference type="EMBL" id="JAMQAW010000034">
    <property type="protein sequence ID" value="MCM2391864.1"/>
    <property type="molecule type" value="Genomic_DNA"/>
</dbReference>
<accession>A0ABT0UTE9</accession>
<protein>
    <submittedName>
        <fullName evidence="1">Uncharacterized protein</fullName>
    </submittedName>
</protein>
<dbReference type="RefSeq" id="WP_250922194.1">
    <property type="nucleotide sequence ID" value="NZ_JAMQAW010000034.1"/>
</dbReference>
<evidence type="ECO:0000313" key="2">
    <source>
        <dbReference type="Proteomes" id="UP001431429"/>
    </source>
</evidence>
<gene>
    <name evidence="1" type="ORF">NBG84_26865</name>
</gene>
<name>A0ABT0UTE9_9ACTN</name>
<sequence length="66" mass="6976">MLFTPYLPDDTVDAGTLGDFVRGCYEQAASRGPPSTGGELVHPSRVVPLVIKSLLFSDGEQAAPDL</sequence>
<proteinExistence type="predicted"/>
<reference evidence="1" key="1">
    <citation type="submission" date="2022-06" db="EMBL/GenBank/DDBJ databases">
        <title>Genome public.</title>
        <authorList>
            <person name="Sun Q."/>
        </authorList>
    </citation>
    <scope>NUCLEOTIDE SEQUENCE</scope>
    <source>
        <strain evidence="1">CWNU-1</strain>
    </source>
</reference>
<evidence type="ECO:0000313" key="1">
    <source>
        <dbReference type="EMBL" id="MCM2391864.1"/>
    </source>
</evidence>
<comment type="caution">
    <text evidence="1">The sequence shown here is derived from an EMBL/GenBank/DDBJ whole genome shotgun (WGS) entry which is preliminary data.</text>
</comment>